<name>A0ACC2IV44_9PLEO</name>
<protein>
    <submittedName>
        <fullName evidence="1">Uncharacterized protein</fullName>
    </submittedName>
</protein>
<dbReference type="EMBL" id="JAPHNI010000005">
    <property type="protein sequence ID" value="KAJ8118944.1"/>
    <property type="molecule type" value="Genomic_DNA"/>
</dbReference>
<keyword evidence="2" id="KW-1185">Reference proteome</keyword>
<accession>A0ACC2IV44</accession>
<dbReference type="Proteomes" id="UP001153331">
    <property type="component" value="Unassembled WGS sequence"/>
</dbReference>
<organism evidence="1 2">
    <name type="scientific">Boeremia exigua</name>
    <dbReference type="NCBI Taxonomy" id="749465"/>
    <lineage>
        <taxon>Eukaryota</taxon>
        <taxon>Fungi</taxon>
        <taxon>Dikarya</taxon>
        <taxon>Ascomycota</taxon>
        <taxon>Pezizomycotina</taxon>
        <taxon>Dothideomycetes</taxon>
        <taxon>Pleosporomycetidae</taxon>
        <taxon>Pleosporales</taxon>
        <taxon>Pleosporineae</taxon>
        <taxon>Didymellaceae</taxon>
        <taxon>Boeremia</taxon>
    </lineage>
</organism>
<gene>
    <name evidence="1" type="ORF">OPT61_g144</name>
</gene>
<reference evidence="1" key="1">
    <citation type="submission" date="2022-11" db="EMBL/GenBank/DDBJ databases">
        <title>Genome Sequence of Boeremia exigua.</title>
        <authorList>
            <person name="Buettner E."/>
        </authorList>
    </citation>
    <scope>NUCLEOTIDE SEQUENCE</scope>
    <source>
        <strain evidence="1">CU02</strain>
    </source>
</reference>
<sequence>MLRKERDTDTRQGEVDAPRAAAMGDGVAALVALATILFDALALLPTRDFVSPDQQPPPWTLRFYPCNPTRRQDFVWQRHTYLPVGRTTRRTVEVFCLGTGSPSCTYRAQFASGADHML</sequence>
<proteinExistence type="predicted"/>
<evidence type="ECO:0000313" key="1">
    <source>
        <dbReference type="EMBL" id="KAJ8118944.1"/>
    </source>
</evidence>
<comment type="caution">
    <text evidence="1">The sequence shown here is derived from an EMBL/GenBank/DDBJ whole genome shotgun (WGS) entry which is preliminary data.</text>
</comment>
<evidence type="ECO:0000313" key="2">
    <source>
        <dbReference type="Proteomes" id="UP001153331"/>
    </source>
</evidence>